<dbReference type="EMBL" id="CAFBLZ010000117">
    <property type="protein sequence ID" value="CAB4888913.1"/>
    <property type="molecule type" value="Genomic_DNA"/>
</dbReference>
<proteinExistence type="predicted"/>
<gene>
    <name evidence="1" type="ORF">UFOPK3482_01108</name>
</gene>
<sequence>MVEVVNGGFGRSVRGDSSIDLTVSGEPLSDSTRDLAAVSSSNKISLRDFSLTAPSAPKSDVDATFFSFTDNKRALNPRSVAASRSHHADEIKAMRSRSFSTIKRVATDCTRPAEIRGITFFHKTGESR</sequence>
<dbReference type="AlphaFoldDB" id="A0A6J7FBL1"/>
<name>A0A6J7FBL1_9ZZZZ</name>
<reference evidence="1" key="1">
    <citation type="submission" date="2020-05" db="EMBL/GenBank/DDBJ databases">
        <authorList>
            <person name="Chiriac C."/>
            <person name="Salcher M."/>
            <person name="Ghai R."/>
            <person name="Kavagutti S V."/>
        </authorList>
    </citation>
    <scope>NUCLEOTIDE SEQUENCE</scope>
</reference>
<accession>A0A6J7FBL1</accession>
<protein>
    <submittedName>
        <fullName evidence="1">Unannotated protein</fullName>
    </submittedName>
</protein>
<evidence type="ECO:0000313" key="1">
    <source>
        <dbReference type="EMBL" id="CAB4888913.1"/>
    </source>
</evidence>
<organism evidence="1">
    <name type="scientific">freshwater metagenome</name>
    <dbReference type="NCBI Taxonomy" id="449393"/>
    <lineage>
        <taxon>unclassified sequences</taxon>
        <taxon>metagenomes</taxon>
        <taxon>ecological metagenomes</taxon>
    </lineage>
</organism>